<dbReference type="InterPro" id="IPR000514">
    <property type="entry name" value="Glyco_hydro_39"/>
</dbReference>
<keyword evidence="2" id="KW-0378">Hydrolase</keyword>
<evidence type="ECO:0000259" key="4">
    <source>
        <dbReference type="Pfam" id="PF01229"/>
    </source>
</evidence>
<dbReference type="PANTHER" id="PTHR12631">
    <property type="entry name" value="ALPHA-L-IDURONIDASE"/>
    <property type="match status" value="1"/>
</dbReference>
<dbReference type="SUPFAM" id="SSF51011">
    <property type="entry name" value="Glycosyl hydrolase domain"/>
    <property type="match status" value="1"/>
</dbReference>
<evidence type="ECO:0000256" key="2">
    <source>
        <dbReference type="ARBA" id="ARBA00022801"/>
    </source>
</evidence>
<evidence type="ECO:0000313" key="6">
    <source>
        <dbReference type="Proteomes" id="UP000624325"/>
    </source>
</evidence>
<comment type="similarity">
    <text evidence="1">Belongs to the glycosyl hydrolase 39 family.</text>
</comment>
<dbReference type="Pfam" id="PF01229">
    <property type="entry name" value="Glyco_hydro_39"/>
    <property type="match status" value="1"/>
</dbReference>
<proteinExistence type="inferred from homology"/>
<dbReference type="Gene3D" id="3.20.20.80">
    <property type="entry name" value="Glycosidases"/>
    <property type="match status" value="1"/>
</dbReference>
<feature type="domain" description="Glycosyl hydrolases family 39 N-terminal catalytic" evidence="4">
    <location>
        <begin position="140"/>
        <end position="586"/>
    </location>
</feature>
<keyword evidence="6" id="KW-1185">Reference proteome</keyword>
<evidence type="ECO:0000256" key="3">
    <source>
        <dbReference type="ARBA" id="ARBA00023295"/>
    </source>
</evidence>
<dbReference type="Gene3D" id="2.60.40.10">
    <property type="entry name" value="Immunoglobulins"/>
    <property type="match status" value="1"/>
</dbReference>
<evidence type="ECO:0000256" key="1">
    <source>
        <dbReference type="ARBA" id="ARBA00008875"/>
    </source>
</evidence>
<dbReference type="Gene3D" id="2.60.40.1500">
    <property type="entry name" value="Glycosyl hydrolase domain, family 39"/>
    <property type="match status" value="1"/>
</dbReference>
<accession>A0ABQ4BTX7</accession>
<dbReference type="RefSeq" id="WP_203699712.1">
    <property type="nucleotide sequence ID" value="NZ_BAAALU010000022.1"/>
</dbReference>
<dbReference type="PANTHER" id="PTHR12631:SF10">
    <property type="entry name" value="BETA-XYLOSIDASE-LIKE PROTEIN-RELATED"/>
    <property type="match status" value="1"/>
</dbReference>
<dbReference type="PRINTS" id="PR00745">
    <property type="entry name" value="GLHYDRLASE39"/>
</dbReference>
<comment type="caution">
    <text evidence="5">The sequence shown here is derived from an EMBL/GenBank/DDBJ whole genome shotgun (WGS) entry which is preliminary data.</text>
</comment>
<protein>
    <submittedName>
        <fullName evidence="5">Beta-xylosidase</fullName>
    </submittedName>
</protein>
<evidence type="ECO:0000313" key="5">
    <source>
        <dbReference type="EMBL" id="GIF53984.1"/>
    </source>
</evidence>
<keyword evidence="3" id="KW-0326">Glycosidase</keyword>
<dbReference type="Proteomes" id="UP000624325">
    <property type="component" value="Unassembled WGS sequence"/>
</dbReference>
<dbReference type="InterPro" id="IPR051923">
    <property type="entry name" value="Glycosyl_Hydrolase_39"/>
</dbReference>
<dbReference type="EMBL" id="BONC01000001">
    <property type="protein sequence ID" value="GIF53984.1"/>
    <property type="molecule type" value="Genomic_DNA"/>
</dbReference>
<organism evidence="5 6">
    <name type="scientific">Asanoa iriomotensis</name>
    <dbReference type="NCBI Taxonomy" id="234613"/>
    <lineage>
        <taxon>Bacteria</taxon>
        <taxon>Bacillati</taxon>
        <taxon>Actinomycetota</taxon>
        <taxon>Actinomycetes</taxon>
        <taxon>Micromonosporales</taxon>
        <taxon>Micromonosporaceae</taxon>
        <taxon>Asanoa</taxon>
    </lineage>
</organism>
<sequence>MTVGDIASEARAQWVAMMGSGGAQDRAPGEPDAADLPAPTGLVAATGRGQVTLRWDPVEGAIGYAVHRATSATGPFTVVDHGGGDVLAVPHGPYTDTTVEPEREYWYAVAPLATVTAMGPLCPPVRGAALGPDSATPPLLLEVDAAGDDGPLHRPWRFMVGSEHLSHLLSTDRTGGREIGEELRAALARTHDELGVETVRAHGILCDDLGVYREVDGAPVYDWSGVDRVYDTVLALGMRPIVELGFMPRDLASDPSRTVFTYRGIISPPKDWDRWGDLVRELVAHLVSRYGLDEVRDRWAFEVWNEANLSVFWSGTPAEYWRLYEVAARAVKDVDPGLRVGGPATAAVGWIDRQLEVDAPVDFLSTHIYGSPPLDLRGITAARGRADLPLWWTEWGVTATHGNEINDTVFAATFLLCGMRSAAGRIESLAPWVASDHFEELGRPPRFLHGGFGLLTVGNLAKPKFWALWLAQRLGDTALPARMSGDGAGGMVESWTARGADGRVGALVWNGTLDHSKRDGDKVLDRTVTLRVAGLPGGRYALRRWRVDADHGNVAARWQALGGGDWPTDAQWASLAEADHLPESEAVTVVEPVDGVVEVAVDLPNPAIAYVELTAVD</sequence>
<name>A0ABQ4BTX7_9ACTN</name>
<dbReference type="InterPro" id="IPR013783">
    <property type="entry name" value="Ig-like_fold"/>
</dbReference>
<dbReference type="InterPro" id="IPR049166">
    <property type="entry name" value="GH39_cat"/>
</dbReference>
<dbReference type="InterPro" id="IPR017853">
    <property type="entry name" value="GH"/>
</dbReference>
<gene>
    <name evidence="5" type="primary">xynB2</name>
    <name evidence="5" type="ORF">Air01nite_00790</name>
</gene>
<reference evidence="5 6" key="1">
    <citation type="submission" date="2021-01" db="EMBL/GenBank/DDBJ databases">
        <title>Whole genome shotgun sequence of Asanoa iriomotensis NBRC 100142.</title>
        <authorList>
            <person name="Komaki H."/>
            <person name="Tamura T."/>
        </authorList>
    </citation>
    <scope>NUCLEOTIDE SEQUENCE [LARGE SCALE GENOMIC DNA]</scope>
    <source>
        <strain evidence="5 6">NBRC 100142</strain>
    </source>
</reference>
<dbReference type="SUPFAM" id="SSF51445">
    <property type="entry name" value="(Trans)glycosidases"/>
    <property type="match status" value="1"/>
</dbReference>